<keyword evidence="2" id="KW-1185">Reference proteome</keyword>
<dbReference type="AlphaFoldDB" id="A0A1B8QC37"/>
<dbReference type="Proteomes" id="UP000092616">
    <property type="component" value="Unassembled WGS sequence"/>
</dbReference>
<reference evidence="1 2" key="1">
    <citation type="submission" date="2016-06" db="EMBL/GenBank/DDBJ databases">
        <title>Draft genome of Moraxella atlantae CCUG 59586.</title>
        <authorList>
            <person name="Salva-Serra F."/>
            <person name="Engstrom-Jakobsson H."/>
            <person name="Thorell K."/>
            <person name="Gonzales-Siles L."/>
            <person name="Karlsson R."/>
            <person name="Boulund F."/>
            <person name="Engstrand L."/>
            <person name="Kristiansson E."/>
            <person name="Moore E."/>
        </authorList>
    </citation>
    <scope>NUCLEOTIDE SEQUENCE [LARGE SCALE GENOMIC DNA]</scope>
    <source>
        <strain evidence="1 2">CCUG 59586</strain>
    </source>
</reference>
<evidence type="ECO:0000313" key="2">
    <source>
        <dbReference type="Proteomes" id="UP000092616"/>
    </source>
</evidence>
<proteinExistence type="predicted"/>
<accession>A0A1B8QC37</accession>
<comment type="caution">
    <text evidence="1">The sequence shown here is derived from an EMBL/GenBank/DDBJ whole genome shotgun (WGS) entry which is preliminary data.</text>
</comment>
<organism evidence="1 2">
    <name type="scientific">Faucicola atlantae</name>
    <dbReference type="NCBI Taxonomy" id="34059"/>
    <lineage>
        <taxon>Bacteria</taxon>
        <taxon>Pseudomonadati</taxon>
        <taxon>Pseudomonadota</taxon>
        <taxon>Gammaproteobacteria</taxon>
        <taxon>Moraxellales</taxon>
        <taxon>Moraxellaceae</taxon>
        <taxon>Faucicola</taxon>
    </lineage>
</organism>
<evidence type="ECO:0008006" key="3">
    <source>
        <dbReference type="Google" id="ProtNLM"/>
    </source>
</evidence>
<protein>
    <recommendedName>
        <fullName evidence="3">Transposase</fullName>
    </recommendedName>
</protein>
<gene>
    <name evidence="1" type="ORF">A9306_09555</name>
</gene>
<name>A0A1B8QC37_9GAMM</name>
<sequence>MIVKFIDNEKQHYEALSICRILPIAPSTYCRIKDEQQNPEKQSHRKQSEKHLMVQIKQIWQDSDS</sequence>
<evidence type="ECO:0000313" key="1">
    <source>
        <dbReference type="EMBL" id="OBX78226.1"/>
    </source>
</evidence>
<dbReference type="EMBL" id="LZNA01000049">
    <property type="protein sequence ID" value="OBX78226.1"/>
    <property type="molecule type" value="Genomic_DNA"/>
</dbReference>